<organism evidence="2 3">
    <name type="scientific">Lausannevirus</name>
    <dbReference type="NCBI Taxonomy" id="999883"/>
    <lineage>
        <taxon>Viruses</taxon>
        <taxon>Varidnaviria</taxon>
        <taxon>Bamfordvirae</taxon>
        <taxon>Nucleocytoviricota</taxon>
        <taxon>Megaviricetes</taxon>
        <taxon>Pimascovirales</taxon>
        <taxon>Pimascovirales incertae sedis</taxon>
        <taxon>Marseilleviridae</taxon>
        <taxon>Losannavirus</taxon>
        <taxon>Losannavirus lausannense</taxon>
    </lineage>
</organism>
<gene>
    <name evidence="2" type="ORF">LAU_0447</name>
</gene>
<reference evidence="2 3" key="1">
    <citation type="journal article" date="2011" name="Environ. Microbiol.">
        <title>Lausannevirus, a giant amoebal virus encoding histone doublets.</title>
        <authorList>
            <person name="Thomas V."/>
            <person name="Bertelli C."/>
            <person name="Collyn F."/>
            <person name="Casson N."/>
            <person name="Telenti A."/>
            <person name="Goesmann A."/>
            <person name="Croxatto A."/>
            <person name="Greub G."/>
        </authorList>
    </citation>
    <scope>NUCLEOTIDE SEQUENCE [LARGE SCALE GENOMIC DNA]</scope>
    <source>
        <strain evidence="2">7715</strain>
    </source>
</reference>
<dbReference type="KEGG" id="vg:10400029"/>
<sequence>MSQWVKDIRPYLPQFDEWEKTYTSLYDPERIQDARLEVSRLGQEVANCSSQCLYVGLGDIWWNTPEIEQKVVRAVRVESHKDLPIAAKDEFVPLELQEKMKKNEKEEQMKRESRKRGGRI</sequence>
<name>F2WM24_9VIRU</name>
<dbReference type="RefSeq" id="YP_004347409.1">
    <property type="nucleotide sequence ID" value="NC_015326.1"/>
</dbReference>
<dbReference type="GeneID" id="10400029"/>
<feature type="compositionally biased region" description="Basic and acidic residues" evidence="1">
    <location>
        <begin position="99"/>
        <end position="111"/>
    </location>
</feature>
<feature type="region of interest" description="Disordered" evidence="1">
    <location>
        <begin position="99"/>
        <end position="120"/>
    </location>
</feature>
<keyword evidence="3" id="KW-1185">Reference proteome</keyword>
<accession>F2WM24</accession>
<dbReference type="EMBL" id="HQ113105">
    <property type="protein sequence ID" value="AEA07297.1"/>
    <property type="molecule type" value="Genomic_DNA"/>
</dbReference>
<evidence type="ECO:0000313" key="3">
    <source>
        <dbReference type="Proteomes" id="UP000203366"/>
    </source>
</evidence>
<dbReference type="Proteomes" id="UP000203366">
    <property type="component" value="Segment"/>
</dbReference>
<evidence type="ECO:0000256" key="1">
    <source>
        <dbReference type="SAM" id="MobiDB-lite"/>
    </source>
</evidence>
<evidence type="ECO:0000313" key="2">
    <source>
        <dbReference type="EMBL" id="AEA07297.1"/>
    </source>
</evidence>
<protein>
    <submittedName>
        <fullName evidence="2">Uncharacterized protein</fullName>
    </submittedName>
</protein>
<proteinExistence type="predicted"/>